<evidence type="ECO:0000256" key="5">
    <source>
        <dbReference type="ARBA" id="ARBA00022692"/>
    </source>
</evidence>
<protein>
    <submittedName>
        <fullName evidence="11">TRAP transporter small permease</fullName>
    </submittedName>
</protein>
<dbReference type="GO" id="GO:0015740">
    <property type="term" value="P:C4-dicarboxylate transport"/>
    <property type="evidence" value="ECO:0007669"/>
    <property type="project" value="TreeGrafter"/>
</dbReference>
<dbReference type="GO" id="GO:0022857">
    <property type="term" value="F:transmembrane transporter activity"/>
    <property type="evidence" value="ECO:0007669"/>
    <property type="project" value="TreeGrafter"/>
</dbReference>
<evidence type="ECO:0000256" key="9">
    <source>
        <dbReference type="SAM" id="Phobius"/>
    </source>
</evidence>
<dbReference type="InterPro" id="IPR007387">
    <property type="entry name" value="TRAP_DctQ"/>
</dbReference>
<accession>A0A934RYZ0</accession>
<organism evidence="11 12">
    <name type="scientific">Pelagicoccus mobilis</name>
    <dbReference type="NCBI Taxonomy" id="415221"/>
    <lineage>
        <taxon>Bacteria</taxon>
        <taxon>Pseudomonadati</taxon>
        <taxon>Verrucomicrobiota</taxon>
        <taxon>Opitutia</taxon>
        <taxon>Puniceicoccales</taxon>
        <taxon>Pelagicoccaceae</taxon>
        <taxon>Pelagicoccus</taxon>
    </lineage>
</organism>
<dbReference type="InterPro" id="IPR055348">
    <property type="entry name" value="DctQ"/>
</dbReference>
<feature type="transmembrane region" description="Helical" evidence="9">
    <location>
        <begin position="55"/>
        <end position="73"/>
    </location>
</feature>
<keyword evidence="7 9" id="KW-0472">Membrane</keyword>
<keyword evidence="5 9" id="KW-0812">Transmembrane</keyword>
<dbReference type="RefSeq" id="WP_200359088.1">
    <property type="nucleotide sequence ID" value="NZ_JAENIL010000079.1"/>
</dbReference>
<gene>
    <name evidence="11" type="ORF">JIN87_25600</name>
</gene>
<feature type="transmembrane region" description="Helical" evidence="9">
    <location>
        <begin position="20"/>
        <end position="40"/>
    </location>
</feature>
<dbReference type="GO" id="GO:0005886">
    <property type="term" value="C:plasma membrane"/>
    <property type="evidence" value="ECO:0007669"/>
    <property type="project" value="UniProtKB-SubCell"/>
</dbReference>
<dbReference type="AlphaFoldDB" id="A0A934RYZ0"/>
<dbReference type="PANTHER" id="PTHR35011:SF11">
    <property type="entry name" value="TRAP TRANSPORTER SMALL PERMEASE PROTEIN"/>
    <property type="match status" value="1"/>
</dbReference>
<evidence type="ECO:0000259" key="10">
    <source>
        <dbReference type="Pfam" id="PF04290"/>
    </source>
</evidence>
<dbReference type="EMBL" id="JAENIL010000079">
    <property type="protein sequence ID" value="MBK1880285.1"/>
    <property type="molecule type" value="Genomic_DNA"/>
</dbReference>
<comment type="subcellular location">
    <subcellularLocation>
        <location evidence="1">Cell inner membrane</location>
        <topology evidence="1">Multi-pass membrane protein</topology>
    </subcellularLocation>
</comment>
<reference evidence="11" key="1">
    <citation type="submission" date="2021-01" db="EMBL/GenBank/DDBJ databases">
        <title>Modified the classification status of verrucomicrobia.</title>
        <authorList>
            <person name="Feng X."/>
        </authorList>
    </citation>
    <scope>NUCLEOTIDE SEQUENCE</scope>
    <source>
        <strain evidence="11">KCTC 13126</strain>
    </source>
</reference>
<evidence type="ECO:0000256" key="4">
    <source>
        <dbReference type="ARBA" id="ARBA00022519"/>
    </source>
</evidence>
<name>A0A934RYZ0_9BACT</name>
<evidence type="ECO:0000256" key="8">
    <source>
        <dbReference type="ARBA" id="ARBA00038436"/>
    </source>
</evidence>
<feature type="domain" description="Tripartite ATP-independent periplasmic transporters DctQ component" evidence="10">
    <location>
        <begin position="31"/>
        <end position="154"/>
    </location>
</feature>
<dbReference type="PANTHER" id="PTHR35011">
    <property type="entry name" value="2,3-DIKETO-L-GULONATE TRAP TRANSPORTER SMALL PERMEASE PROTEIN YIAM"/>
    <property type="match status" value="1"/>
</dbReference>
<keyword evidence="6 9" id="KW-1133">Transmembrane helix</keyword>
<evidence type="ECO:0000313" key="12">
    <source>
        <dbReference type="Proteomes" id="UP000617628"/>
    </source>
</evidence>
<feature type="transmembrane region" description="Helical" evidence="9">
    <location>
        <begin position="94"/>
        <end position="118"/>
    </location>
</feature>
<evidence type="ECO:0000256" key="3">
    <source>
        <dbReference type="ARBA" id="ARBA00022475"/>
    </source>
</evidence>
<evidence type="ECO:0000256" key="1">
    <source>
        <dbReference type="ARBA" id="ARBA00004429"/>
    </source>
</evidence>
<feature type="transmembrane region" description="Helical" evidence="9">
    <location>
        <begin position="133"/>
        <end position="151"/>
    </location>
</feature>
<keyword evidence="2" id="KW-0813">Transport</keyword>
<keyword evidence="3" id="KW-1003">Cell membrane</keyword>
<evidence type="ECO:0000256" key="2">
    <source>
        <dbReference type="ARBA" id="ARBA00022448"/>
    </source>
</evidence>
<dbReference type="Proteomes" id="UP000617628">
    <property type="component" value="Unassembled WGS sequence"/>
</dbReference>
<keyword evidence="12" id="KW-1185">Reference proteome</keyword>
<proteinExistence type="inferred from homology"/>
<comment type="similarity">
    <text evidence="8">Belongs to the TRAP transporter small permease family.</text>
</comment>
<dbReference type="Pfam" id="PF04290">
    <property type="entry name" value="DctQ"/>
    <property type="match status" value="1"/>
</dbReference>
<keyword evidence="4" id="KW-0997">Cell inner membrane</keyword>
<evidence type="ECO:0000256" key="7">
    <source>
        <dbReference type="ARBA" id="ARBA00023136"/>
    </source>
</evidence>
<sequence length="177" mass="19719">MNTHPKDAEESQSENTITWLDWPALILFSALMVIVFLQFFTRYFLNDSLGWTEEIARYLLIGLVFSGSLSVVHRGEHIFLEVIHRLAPRPNSKPLALVSEVAGFAYYLALGVFAFFLMADTDQSLVSVNFPKAAIYGFVAATLIVSAVFAANRIKGFAGKSSEEIYKELDEKATAED</sequence>
<evidence type="ECO:0000256" key="6">
    <source>
        <dbReference type="ARBA" id="ARBA00022989"/>
    </source>
</evidence>
<evidence type="ECO:0000313" key="11">
    <source>
        <dbReference type="EMBL" id="MBK1880285.1"/>
    </source>
</evidence>
<comment type="caution">
    <text evidence="11">The sequence shown here is derived from an EMBL/GenBank/DDBJ whole genome shotgun (WGS) entry which is preliminary data.</text>
</comment>